<dbReference type="RefSeq" id="WP_067617487.1">
    <property type="nucleotide sequence ID" value="NZ_MAGO01000005.1"/>
</dbReference>
<evidence type="ECO:0000313" key="2">
    <source>
        <dbReference type="EMBL" id="OCC15423.1"/>
    </source>
</evidence>
<dbReference type="Gene3D" id="1.10.3210.10">
    <property type="entry name" value="Hypothetical protein af1432"/>
    <property type="match status" value="1"/>
</dbReference>
<dbReference type="STRING" id="1156395.DBT_1170"/>
<dbReference type="Pfam" id="PF08668">
    <property type="entry name" value="HDOD"/>
    <property type="match status" value="1"/>
</dbReference>
<keyword evidence="3" id="KW-1185">Reference proteome</keyword>
<feature type="domain" description="HDOD" evidence="1">
    <location>
        <begin position="25"/>
        <end position="221"/>
    </location>
</feature>
<dbReference type="AlphaFoldDB" id="A0A1B9F6B9"/>
<sequence length="294" mass="33075">MNTGVMPDTQPDFTLEYIFEQFTKLPTFPKAVQRAIELIEDPKTTTQDLVDVLKFDPAITTNILKITNSARFGLQNQVTNIDTALVLLGRDQIKEILVASGSLSYLSRELYGYGMKPEDLWYHSIATGICAECLCDHIELEDPSVLFTAAILHDVGKIVLNLFVGAKLDKILDLATKKGFTFTEAEWMVLGADHAIIGSEIMRQWDFPQDIVRAVRNHHDPDLYIQDKLSALLALSNIIVSNLGVGVGTDGFRYRISPNILEILDLKSDDIYDIMFETHKGFMESQEILELYKS</sequence>
<dbReference type="InterPro" id="IPR013976">
    <property type="entry name" value="HDOD"/>
</dbReference>
<proteinExistence type="predicted"/>
<reference evidence="2 3" key="1">
    <citation type="submission" date="2016-06" db="EMBL/GenBank/DDBJ databases">
        <title>Respiratory ammonification of nitrate coupled to the oxidation of elemental sulfur in deep-sea autotrophic thermophilic bacteria.</title>
        <authorList>
            <person name="Slobodkina G.B."/>
            <person name="Mardanov A.V."/>
            <person name="Ravin N.V."/>
            <person name="Frolova A.A."/>
            <person name="Viryasiv M.B."/>
            <person name="Chernyh N.A."/>
            <person name="Bonch-Osmolovskaya E.A."/>
            <person name="Slobodkin A.I."/>
        </authorList>
    </citation>
    <scope>NUCLEOTIDE SEQUENCE [LARGE SCALE GENOMIC DNA]</scope>
    <source>
        <strain evidence="2 3">S69</strain>
    </source>
</reference>
<dbReference type="SMART" id="SM00471">
    <property type="entry name" value="HDc"/>
    <property type="match status" value="1"/>
</dbReference>
<comment type="caution">
    <text evidence="2">The sequence shown here is derived from an EMBL/GenBank/DDBJ whole genome shotgun (WGS) entry which is preliminary data.</text>
</comment>
<evidence type="ECO:0000259" key="1">
    <source>
        <dbReference type="PROSITE" id="PS51833"/>
    </source>
</evidence>
<organism evidence="2 3">
    <name type="scientific">Dissulfuribacter thermophilus</name>
    <dbReference type="NCBI Taxonomy" id="1156395"/>
    <lineage>
        <taxon>Bacteria</taxon>
        <taxon>Pseudomonadati</taxon>
        <taxon>Thermodesulfobacteriota</taxon>
        <taxon>Dissulfuribacteria</taxon>
        <taxon>Dissulfuribacterales</taxon>
        <taxon>Dissulfuribacteraceae</taxon>
        <taxon>Dissulfuribacter</taxon>
    </lineage>
</organism>
<protein>
    <submittedName>
        <fullName evidence="2">HD domain protein</fullName>
    </submittedName>
</protein>
<dbReference type="EMBL" id="MAGO01000005">
    <property type="protein sequence ID" value="OCC15423.1"/>
    <property type="molecule type" value="Genomic_DNA"/>
</dbReference>
<dbReference type="PANTHER" id="PTHR33525:SF3">
    <property type="entry name" value="RIBONUCLEASE Y"/>
    <property type="match status" value="1"/>
</dbReference>
<accession>A0A1B9F6B9</accession>
<gene>
    <name evidence="2" type="ORF">DBT_1170</name>
</gene>
<dbReference type="SUPFAM" id="SSF109604">
    <property type="entry name" value="HD-domain/PDEase-like"/>
    <property type="match status" value="1"/>
</dbReference>
<evidence type="ECO:0000313" key="3">
    <source>
        <dbReference type="Proteomes" id="UP000093080"/>
    </source>
</evidence>
<dbReference type="Proteomes" id="UP000093080">
    <property type="component" value="Unassembled WGS sequence"/>
</dbReference>
<dbReference type="PROSITE" id="PS51833">
    <property type="entry name" value="HDOD"/>
    <property type="match status" value="1"/>
</dbReference>
<dbReference type="InterPro" id="IPR003607">
    <property type="entry name" value="HD/PDEase_dom"/>
</dbReference>
<dbReference type="NCBIfam" id="TIGR00277">
    <property type="entry name" value="HDIG"/>
    <property type="match status" value="1"/>
</dbReference>
<dbReference type="InterPro" id="IPR006675">
    <property type="entry name" value="HDIG_dom"/>
</dbReference>
<dbReference type="PANTHER" id="PTHR33525">
    <property type="match status" value="1"/>
</dbReference>
<dbReference type="CDD" id="cd00077">
    <property type="entry name" value="HDc"/>
    <property type="match status" value="1"/>
</dbReference>
<dbReference type="InterPro" id="IPR052340">
    <property type="entry name" value="RNase_Y/CdgJ"/>
</dbReference>
<name>A0A1B9F6B9_9BACT</name>
<dbReference type="OrthoDB" id="9803649at2"/>